<keyword evidence="1" id="KW-0472">Membrane</keyword>
<name>A0A547PC75_9SPHN</name>
<evidence type="ECO:0000256" key="1">
    <source>
        <dbReference type="SAM" id="Phobius"/>
    </source>
</evidence>
<keyword evidence="3" id="KW-1185">Reference proteome</keyword>
<evidence type="ECO:0000313" key="2">
    <source>
        <dbReference type="EMBL" id="TRD11715.1"/>
    </source>
</evidence>
<evidence type="ECO:0000313" key="3">
    <source>
        <dbReference type="Proteomes" id="UP000316343"/>
    </source>
</evidence>
<dbReference type="OrthoDB" id="1349101at2"/>
<feature type="transmembrane region" description="Helical" evidence="1">
    <location>
        <begin position="17"/>
        <end position="37"/>
    </location>
</feature>
<proteinExistence type="predicted"/>
<dbReference type="Proteomes" id="UP000316343">
    <property type="component" value="Unassembled WGS sequence"/>
</dbReference>
<reference evidence="2 3" key="1">
    <citation type="submission" date="2019-06" db="EMBL/GenBank/DDBJ databases">
        <title>Erythrobacter insulae sp. nov., isolated from a tidal flat.</title>
        <authorList>
            <person name="Yoon J.-H."/>
        </authorList>
    </citation>
    <scope>NUCLEOTIDE SEQUENCE [LARGE SCALE GENOMIC DNA]</scope>
    <source>
        <strain evidence="2 3">JBTF-M21</strain>
    </source>
</reference>
<dbReference type="RefSeq" id="WP_142787988.1">
    <property type="nucleotide sequence ID" value="NZ_VHJK01000001.1"/>
</dbReference>
<keyword evidence="1" id="KW-1133">Transmembrane helix</keyword>
<dbReference type="AlphaFoldDB" id="A0A547PC75"/>
<accession>A0A547PC75</accession>
<dbReference type="EMBL" id="VHJK01000001">
    <property type="protein sequence ID" value="TRD11715.1"/>
    <property type="molecule type" value="Genomic_DNA"/>
</dbReference>
<keyword evidence="1" id="KW-0812">Transmembrane</keyword>
<sequence>MVDFDSRLEAIERKNRFLSRIAIVFALIAVALAIWHISPASPAKAAGKIDVLQLRTLEIVDATGTVRARLGSDLPDAIIDGKTVGRGGEKVSGLMLYDGTGQERGGYVTFEPSGNIGLTLDTRKGQVALFAAGPQSGANLRLWDGEDAIELRADQDGTRLTSVQDGVVAVQLPVIEAIGPEACNAYRGAKGKLPREEIIKACTGRFPSELCQRCLAE</sequence>
<comment type="caution">
    <text evidence="2">The sequence shown here is derived from an EMBL/GenBank/DDBJ whole genome shotgun (WGS) entry which is preliminary data.</text>
</comment>
<organism evidence="2 3">
    <name type="scientific">Erythrobacter insulae</name>
    <dbReference type="NCBI Taxonomy" id="2584124"/>
    <lineage>
        <taxon>Bacteria</taxon>
        <taxon>Pseudomonadati</taxon>
        <taxon>Pseudomonadota</taxon>
        <taxon>Alphaproteobacteria</taxon>
        <taxon>Sphingomonadales</taxon>
        <taxon>Erythrobacteraceae</taxon>
        <taxon>Erythrobacter/Porphyrobacter group</taxon>
        <taxon>Erythrobacter</taxon>
    </lineage>
</organism>
<gene>
    <name evidence="2" type="ORF">FGU71_07450</name>
</gene>
<protein>
    <submittedName>
        <fullName evidence="2">Uncharacterized protein</fullName>
    </submittedName>
</protein>